<evidence type="ECO:0000313" key="2">
    <source>
        <dbReference type="EMBL" id="GLR19650.1"/>
    </source>
</evidence>
<keyword evidence="1" id="KW-1133">Transmembrane helix</keyword>
<keyword evidence="1" id="KW-0472">Membrane</keyword>
<dbReference type="EMBL" id="BSOH01000031">
    <property type="protein sequence ID" value="GLR19650.1"/>
    <property type="molecule type" value="Genomic_DNA"/>
</dbReference>
<reference evidence="2" key="2">
    <citation type="submission" date="2023-01" db="EMBL/GenBank/DDBJ databases">
        <title>Draft genome sequence of Portibacter lacus strain NBRC 108769.</title>
        <authorList>
            <person name="Sun Q."/>
            <person name="Mori K."/>
        </authorList>
    </citation>
    <scope>NUCLEOTIDE SEQUENCE</scope>
    <source>
        <strain evidence="2">NBRC 108769</strain>
    </source>
</reference>
<keyword evidence="1" id="KW-0812">Transmembrane</keyword>
<keyword evidence="3" id="KW-1185">Reference proteome</keyword>
<evidence type="ECO:0000313" key="3">
    <source>
        <dbReference type="Proteomes" id="UP001156666"/>
    </source>
</evidence>
<feature type="transmembrane region" description="Helical" evidence="1">
    <location>
        <begin position="84"/>
        <end position="100"/>
    </location>
</feature>
<sequence length="122" mass="14215">MIRKVTCKNCKEAFEIKSSANSRHELEDEKGRYFYAKCNHCHIEKEYHVNEVKSEIGRSNLVIYLTLGIVLFLVSTIYFFRLGLIWSVTLIVPAYVYIQLKSNSQKSVDLFNLSEISRTRTS</sequence>
<gene>
    <name evidence="2" type="ORF">GCM10007940_42660</name>
</gene>
<evidence type="ECO:0000256" key="1">
    <source>
        <dbReference type="SAM" id="Phobius"/>
    </source>
</evidence>
<protein>
    <submittedName>
        <fullName evidence="2">Uncharacterized protein</fullName>
    </submittedName>
</protein>
<comment type="caution">
    <text evidence="2">The sequence shown here is derived from an EMBL/GenBank/DDBJ whole genome shotgun (WGS) entry which is preliminary data.</text>
</comment>
<feature type="transmembrane region" description="Helical" evidence="1">
    <location>
        <begin position="61"/>
        <end position="78"/>
    </location>
</feature>
<dbReference type="RefSeq" id="WP_235295053.1">
    <property type="nucleotide sequence ID" value="NZ_BSOH01000031.1"/>
</dbReference>
<accession>A0AA37WIB9</accession>
<organism evidence="2 3">
    <name type="scientific">Portibacter lacus</name>
    <dbReference type="NCBI Taxonomy" id="1099794"/>
    <lineage>
        <taxon>Bacteria</taxon>
        <taxon>Pseudomonadati</taxon>
        <taxon>Bacteroidota</taxon>
        <taxon>Saprospiria</taxon>
        <taxon>Saprospirales</taxon>
        <taxon>Haliscomenobacteraceae</taxon>
        <taxon>Portibacter</taxon>
    </lineage>
</organism>
<proteinExistence type="predicted"/>
<reference evidence="2" key="1">
    <citation type="journal article" date="2014" name="Int. J. Syst. Evol. Microbiol.">
        <title>Complete genome sequence of Corynebacterium casei LMG S-19264T (=DSM 44701T), isolated from a smear-ripened cheese.</title>
        <authorList>
            <consortium name="US DOE Joint Genome Institute (JGI-PGF)"/>
            <person name="Walter F."/>
            <person name="Albersmeier A."/>
            <person name="Kalinowski J."/>
            <person name="Ruckert C."/>
        </authorList>
    </citation>
    <scope>NUCLEOTIDE SEQUENCE</scope>
    <source>
        <strain evidence="2">NBRC 108769</strain>
    </source>
</reference>
<name>A0AA37WIB9_9BACT</name>
<dbReference type="AlphaFoldDB" id="A0AA37WIB9"/>
<dbReference type="Proteomes" id="UP001156666">
    <property type="component" value="Unassembled WGS sequence"/>
</dbReference>